<dbReference type="CDD" id="cd22295">
    <property type="entry name" value="cc_LAMB_C"/>
    <property type="match status" value="1"/>
</dbReference>
<evidence type="ECO:0000256" key="13">
    <source>
        <dbReference type="SAM" id="Coils"/>
    </source>
</evidence>
<dbReference type="Proteomes" id="UP000007648">
    <property type="component" value="Unassembled WGS sequence"/>
</dbReference>
<dbReference type="Pfam" id="PF00055">
    <property type="entry name" value="Laminin_N"/>
    <property type="match status" value="1"/>
</dbReference>
<dbReference type="PANTHER" id="PTHR10574:SF197">
    <property type="entry name" value="LAMININ SUBUNIT BETA-1 ISOFORM X1"/>
    <property type="match status" value="1"/>
</dbReference>
<evidence type="ECO:0008006" key="20">
    <source>
        <dbReference type="Google" id="ProtNLM"/>
    </source>
</evidence>
<dbReference type="FunFam" id="2.60.120.260:FF:000010">
    <property type="entry name" value="Laminin subunit beta 1"/>
    <property type="match status" value="1"/>
</dbReference>
<dbReference type="Gene3D" id="2.170.300.10">
    <property type="entry name" value="Tie2 ligand-binding domain superfamily"/>
    <property type="match status" value="2"/>
</dbReference>
<feature type="coiled-coil region" evidence="13">
    <location>
        <begin position="1821"/>
        <end position="1862"/>
    </location>
</feature>
<dbReference type="Gene3D" id="2.60.120.260">
    <property type="entry name" value="Galactose-binding domain-like"/>
    <property type="match status" value="1"/>
</dbReference>
<dbReference type="SMART" id="SM00136">
    <property type="entry name" value="LamNT"/>
    <property type="match status" value="1"/>
</dbReference>
<feature type="disulfide bond" evidence="12">
    <location>
        <begin position="970"/>
        <end position="979"/>
    </location>
</feature>
<dbReference type="PROSITE" id="PS50027">
    <property type="entry name" value="EGF_LAM_2"/>
    <property type="match status" value="12"/>
</dbReference>
<keyword evidence="2" id="KW-0964">Secreted</keyword>
<feature type="disulfide bond" evidence="12">
    <location>
        <begin position="1219"/>
        <end position="1231"/>
    </location>
</feature>
<evidence type="ECO:0000256" key="6">
    <source>
        <dbReference type="ARBA" id="ARBA00022869"/>
    </source>
</evidence>
<dbReference type="InterPro" id="IPR056863">
    <property type="entry name" value="LMN_ATRN_NET-like_EGF"/>
</dbReference>
<dbReference type="Ensembl" id="ENSSHAT00000031123.1">
    <property type="protein sequence ID" value="ENSSHAP00000036601.1"/>
    <property type="gene ID" value="ENSSHAG00000030662.1"/>
</dbReference>
<feature type="disulfide bond" evidence="12">
    <location>
        <begin position="378"/>
        <end position="387"/>
    </location>
</feature>
<keyword evidence="8 13" id="KW-0175">Coiled coil</keyword>
<dbReference type="PROSITE" id="PS51117">
    <property type="entry name" value="LAMININ_NTER"/>
    <property type="match status" value="1"/>
</dbReference>
<feature type="disulfide bond" evidence="12">
    <location>
        <begin position="1074"/>
        <end position="1083"/>
    </location>
</feature>
<dbReference type="Gene3D" id="2.10.25.10">
    <property type="entry name" value="Laminin"/>
    <property type="match status" value="9"/>
</dbReference>
<dbReference type="PANTHER" id="PTHR10574">
    <property type="entry name" value="NETRIN/LAMININ-RELATED"/>
    <property type="match status" value="1"/>
</dbReference>
<organism evidence="18 19">
    <name type="scientific">Sarcophilus harrisii</name>
    <name type="common">Tasmanian devil</name>
    <name type="synonym">Sarcophilus laniarius</name>
    <dbReference type="NCBI Taxonomy" id="9305"/>
    <lineage>
        <taxon>Eukaryota</taxon>
        <taxon>Metazoa</taxon>
        <taxon>Chordata</taxon>
        <taxon>Craniata</taxon>
        <taxon>Vertebrata</taxon>
        <taxon>Euteleostomi</taxon>
        <taxon>Mammalia</taxon>
        <taxon>Metatheria</taxon>
        <taxon>Dasyuromorphia</taxon>
        <taxon>Dasyuridae</taxon>
        <taxon>Sarcophilus</taxon>
    </lineage>
</organism>
<proteinExistence type="predicted"/>
<feature type="coiled-coil region" evidence="13">
    <location>
        <begin position="1703"/>
        <end position="1740"/>
    </location>
</feature>
<dbReference type="GO" id="GO:0007411">
    <property type="term" value="P:axon guidance"/>
    <property type="evidence" value="ECO:0007669"/>
    <property type="project" value="TreeGrafter"/>
</dbReference>
<feature type="disulfide bond" evidence="12">
    <location>
        <begin position="1014"/>
        <end position="1023"/>
    </location>
</feature>
<dbReference type="Pfam" id="PF24973">
    <property type="entry name" value="EGF_LMN_ATRN"/>
    <property type="match status" value="2"/>
</dbReference>
<feature type="disulfide bond" evidence="12">
    <location>
        <begin position="903"/>
        <end position="920"/>
    </location>
</feature>
<feature type="domain" description="Laminin EGF-like" evidence="15">
    <location>
        <begin position="995"/>
        <end position="1044"/>
    </location>
</feature>
<reference evidence="18 19" key="1">
    <citation type="journal article" date="2011" name="Proc. Natl. Acad. Sci. U.S.A.">
        <title>Genetic diversity and population structure of the endangered marsupial Sarcophilus harrisii (Tasmanian devil).</title>
        <authorList>
            <person name="Miller W."/>
            <person name="Hayes V.M."/>
            <person name="Ratan A."/>
            <person name="Petersen D.C."/>
            <person name="Wittekindt N.E."/>
            <person name="Miller J."/>
            <person name="Walenz B."/>
            <person name="Knight J."/>
            <person name="Qi J."/>
            <person name="Zhao F."/>
            <person name="Wang Q."/>
            <person name="Bedoya-Reina O.C."/>
            <person name="Katiyar N."/>
            <person name="Tomsho L.P."/>
            <person name="Kasson L.M."/>
            <person name="Hardie R.A."/>
            <person name="Woodbridge P."/>
            <person name="Tindall E.A."/>
            <person name="Bertelsen M.F."/>
            <person name="Dixon D."/>
            <person name="Pyecroft S."/>
            <person name="Helgen K.M."/>
            <person name="Lesk A.M."/>
            <person name="Pringle T.H."/>
            <person name="Patterson N."/>
            <person name="Zhang Y."/>
            <person name="Kreiss A."/>
            <person name="Woods G.M."/>
            <person name="Jones M.E."/>
            <person name="Schuster S.C."/>
        </authorList>
    </citation>
    <scope>NUCLEOTIDE SEQUENCE [LARGE SCALE GENOMIC DNA]</scope>
</reference>
<feature type="disulfide bond" evidence="12">
    <location>
        <begin position="1240"/>
        <end position="1249"/>
    </location>
</feature>
<feature type="disulfide bond" evidence="12">
    <location>
        <begin position="901"/>
        <end position="913"/>
    </location>
</feature>
<keyword evidence="9 12" id="KW-1015">Disulfide bond</keyword>
<evidence type="ECO:0000256" key="1">
    <source>
        <dbReference type="ARBA" id="ARBA00004302"/>
    </source>
</evidence>
<feature type="disulfide bond" evidence="12">
    <location>
        <begin position="1267"/>
        <end position="1279"/>
    </location>
</feature>
<dbReference type="FunFam" id="2.10.25.10:FF:000074">
    <property type="entry name" value="Laminin subunit alpha"/>
    <property type="match status" value="1"/>
</dbReference>
<dbReference type="FunFam" id="2.170.300.10:FF:000004">
    <property type="entry name" value="Laminin subunit beta 1"/>
    <property type="match status" value="1"/>
</dbReference>
<evidence type="ECO:0000313" key="19">
    <source>
        <dbReference type="Proteomes" id="UP000007648"/>
    </source>
</evidence>
<reference evidence="18" key="3">
    <citation type="submission" date="2025-09" db="UniProtKB">
        <authorList>
            <consortium name="Ensembl"/>
        </authorList>
    </citation>
    <scope>IDENTIFICATION</scope>
</reference>
<feature type="region of interest" description="Disordered" evidence="14">
    <location>
        <begin position="680"/>
        <end position="699"/>
    </location>
</feature>
<feature type="domain" description="Laminin IV type B" evidence="16">
    <location>
        <begin position="627"/>
        <end position="895"/>
    </location>
</feature>
<feature type="domain" description="Laminin EGF-like" evidence="15">
    <location>
        <begin position="1161"/>
        <end position="1218"/>
    </location>
</feature>
<feature type="disulfide bond" evidence="12">
    <location>
        <begin position="1288"/>
        <end position="1297"/>
    </location>
</feature>
<keyword evidence="10" id="KW-0325">Glycoprotein</keyword>
<accession>A0A7N4PCZ2</accession>
<dbReference type="SMART" id="SM00180">
    <property type="entry name" value="EGF_Lam"/>
    <property type="match status" value="13"/>
</dbReference>
<feature type="domain" description="Laminin EGF-like" evidence="15">
    <location>
        <begin position="349"/>
        <end position="412"/>
    </location>
</feature>
<dbReference type="InterPro" id="IPR050440">
    <property type="entry name" value="Laminin/Netrin_ECM"/>
</dbReference>
<feature type="domain" description="Laminin EGF-like" evidence="15">
    <location>
        <begin position="536"/>
        <end position="587"/>
    </location>
</feature>
<dbReference type="FunFam" id="2.10.25.10:FF:000084">
    <property type="entry name" value="Laminin subunit alpha 3"/>
    <property type="match status" value="1"/>
</dbReference>
<dbReference type="PRINTS" id="PR00011">
    <property type="entry name" value="EGFLAMININ"/>
</dbReference>
<feature type="disulfide bond" evidence="12">
    <location>
        <begin position="559"/>
        <end position="568"/>
    </location>
</feature>
<feature type="disulfide bond" evidence="12">
    <location>
        <begin position="922"/>
        <end position="931"/>
    </location>
</feature>
<gene>
    <name evidence="18" type="primary">LOC111719421</name>
</gene>
<evidence type="ECO:0000256" key="12">
    <source>
        <dbReference type="PROSITE-ProRule" id="PRU00460"/>
    </source>
</evidence>
<feature type="disulfide bond" evidence="12">
    <location>
        <begin position="1144"/>
        <end position="1158"/>
    </location>
</feature>
<dbReference type="GO" id="GO:0016477">
    <property type="term" value="P:cell migration"/>
    <property type="evidence" value="ECO:0007669"/>
    <property type="project" value="TreeGrafter"/>
</dbReference>
<feature type="disulfide bond" evidence="12">
    <location>
        <begin position="443"/>
        <end position="452"/>
    </location>
</feature>
<feature type="disulfide bond" evidence="12">
    <location>
        <begin position="1132"/>
        <end position="1141"/>
    </location>
</feature>
<feature type="disulfide bond" evidence="12">
    <location>
        <begin position="1221"/>
        <end position="1238"/>
    </location>
</feature>
<keyword evidence="4" id="KW-0732">Signal</keyword>
<feature type="disulfide bond" evidence="12">
    <location>
        <begin position="951"/>
        <end position="968"/>
    </location>
</feature>
<name>A0A7N4PCZ2_SARHA</name>
<dbReference type="PROSITE" id="PS51116">
    <property type="entry name" value="LAMININ_IVB"/>
    <property type="match status" value="1"/>
</dbReference>
<feature type="disulfide bond" evidence="12">
    <location>
        <begin position="1269"/>
        <end position="1286"/>
    </location>
</feature>
<feature type="disulfide bond" evidence="12">
    <location>
        <begin position="506"/>
        <end position="515"/>
    </location>
</feature>
<dbReference type="Pfam" id="PF21199">
    <property type="entry name" value="LAMININ_IV_B"/>
    <property type="match status" value="1"/>
</dbReference>
<dbReference type="GO" id="GO:0043256">
    <property type="term" value="C:laminin complex"/>
    <property type="evidence" value="ECO:0007669"/>
    <property type="project" value="TreeGrafter"/>
</dbReference>
<feature type="domain" description="Laminin EGF-like" evidence="15">
    <location>
        <begin position="1108"/>
        <end position="1160"/>
    </location>
</feature>
<evidence type="ECO:0000256" key="14">
    <source>
        <dbReference type="SAM" id="MobiDB-lite"/>
    </source>
</evidence>
<dbReference type="PROSITE" id="PS01248">
    <property type="entry name" value="EGF_LAM_1"/>
    <property type="match status" value="4"/>
</dbReference>
<comment type="subcellular location">
    <subcellularLocation>
        <location evidence="1">Secreted</location>
        <location evidence="1">Extracellular space</location>
        <location evidence="1">Extracellular matrix</location>
        <location evidence="1">Basement membrane</location>
    </subcellularLocation>
</comment>
<dbReference type="CDD" id="cd00055">
    <property type="entry name" value="EGF_Lam"/>
    <property type="match status" value="13"/>
</dbReference>
<feature type="domain" description="Laminin EGF-like" evidence="15">
    <location>
        <begin position="949"/>
        <end position="994"/>
    </location>
</feature>
<keyword evidence="19" id="KW-1185">Reference proteome</keyword>
<evidence type="ECO:0000259" key="15">
    <source>
        <dbReference type="PROSITE" id="PS50027"/>
    </source>
</evidence>
<evidence type="ECO:0000313" key="18">
    <source>
        <dbReference type="Ensembl" id="ENSSHAP00000036601.1"/>
    </source>
</evidence>
<feature type="domain" description="Laminin EGF-like" evidence="15">
    <location>
        <begin position="901"/>
        <end position="948"/>
    </location>
</feature>
<keyword evidence="3" id="KW-0272">Extracellular matrix</keyword>
<dbReference type="GO" id="GO:0070831">
    <property type="term" value="P:basement membrane assembly"/>
    <property type="evidence" value="ECO:0007669"/>
    <property type="project" value="TreeGrafter"/>
</dbReference>
<evidence type="ECO:0000256" key="2">
    <source>
        <dbReference type="ARBA" id="ARBA00022525"/>
    </source>
</evidence>
<feature type="disulfide bond" evidence="12">
    <location>
        <begin position="1191"/>
        <end position="1200"/>
    </location>
</feature>
<keyword evidence="7" id="KW-0130">Cell adhesion</keyword>
<dbReference type="SMART" id="SM00181">
    <property type="entry name" value="EGF"/>
    <property type="match status" value="8"/>
</dbReference>
<evidence type="ECO:0000259" key="17">
    <source>
        <dbReference type="PROSITE" id="PS51117"/>
    </source>
</evidence>
<dbReference type="InterPro" id="IPR000742">
    <property type="entry name" value="EGF"/>
</dbReference>
<evidence type="ECO:0000256" key="11">
    <source>
        <dbReference type="ARBA" id="ARBA00023292"/>
    </source>
</evidence>
<dbReference type="GO" id="GO:0009888">
    <property type="term" value="P:tissue development"/>
    <property type="evidence" value="ECO:0007669"/>
    <property type="project" value="TreeGrafter"/>
</dbReference>
<evidence type="ECO:0000256" key="4">
    <source>
        <dbReference type="ARBA" id="ARBA00022729"/>
    </source>
</evidence>
<keyword evidence="11 12" id="KW-0424">Laminin EGF-like domain</keyword>
<sequence>MRICSFQPKELGRGSGEVGSGSLGEACCTCPKQLGCLCSLSLQTYKHPSRIRVLGPKMPSQGVGSLSLRYWITTAPHLSATNQVGHGFIVLLLLIQIPSACAHEIPDLLPPPGCSGGSCYPPTGNLVVGRSQSLHASSTCGLRGPEPYCIVSHLQDSEKCFFCDSRGQGGHRIKNVISLSGPDGERTWWQAESGVENVSIQLDLEGEFYFTHLIMTFKTFRPAGLLIERSADGGRSWRVYRYFAHNCSGLFPGIPLTPGRKVSDLVCDQRYSNIEPSSQGEVIFKVLDPAIPVEDPYSPEIQELLRVTNLRVNFSKLHTLGDGPLGGWGHRHGPHYYYALYELVVRGSCLCHGHASECAPAPGAPPSVEGMVHGLCVCQHQTAGPHCERCQDLFHDQPWRPAEPGNAHACRECECHQHARSCHFDMAVFVASGNVSGGVCDACQHHTAGRHCEICRPFYHRDPREDPRSPYTCKPCDCDPSGTLDGGLCDTHTDEVRGLLSGQCRCKAHVWGPRCDTCRPGYYGLSPALPEGCLSCRCDPRGTVPGDTPCDSISGDCYCKRFVTGQNCDQCLPEFWGLSSDFTGCRPCDCDFGGAYSNRCSSGEGLCPCRPHLQGRDCLELQSGYFCAALDQAVAEAELGQRLRPSDARLPGAPLPDAPPDCLPTTGPVLKRLRARLRRHRSTPCPPRSTRHGRQSHQAFKAVVEPRPWGRGPPGSSWTGPGFARVEDRAGLMLQAPPVPRAMEYDIVLRYEAQAPEDWEALVSVRAYSLPSSTRCANVLPSEQLYQVALPPRHRAVVLSRPFCFEPGTRYMVTLRLQRMTSARNLPGGTILLDSLVLLPRVEELPGLRRGDPGALGRLRELSRAQCLEAARTPYLGPPSESCARLVCSISALLYSGGLACECDPQGSLSSECARVGGQCPCRPHVIGQRCDQCKPQTYGFGPAGCSECRCSPEGSTSLTCDSLSGQCSCQPGITGRRCDRCLPGQWGFPHCQPCECNGHTEQCHPHTGACQACGDATTGRHCERCQDGYYGDPVLGSGQQCRPCPCPGFLGSGNYHATSCQADGGSERILCFCAPGYAGPRCDRCSAGYFGRPWPEGIVGGAPCRPCQCNNNIDPSDPMACDPHSGHCQRCLHHTHGPHCSHCQPGYYGNALRPRGCRRCGCDQRGTVPGRCPPGSGICFCDRLSGHCPCRPHVLGRLCDRCAPQFWNLGGPRGCEPCACHPQHSVQPACHLVTGQCPCREGFGGRTCSQCQEGYWGDPEKECRACACDPQGSISLRCHPRTGACSCLEGISGPRCKACARGSQGSFPHCRPCPTCFSHWDGRLDALQQRLVTLAQGRDALREVATDWGSGGRLLALETAIGQVQGILVSAHPLVGPSQQLMQQRDGLRREVSGLGRALRVTEKKVGMSMPWAGAQHSHFGQLTQEVDQLSLLASQLKETPRGAQDAASLASRAALHSQEAELAVLATTALTDTESALSQSRQVRRRTEALLPKRKPPFGAPAWAHQLQGLVNASGALSPHAAQLKVCGGLWGLGKACALSPCGPASCSGALPTSLWALGTARNTSRVLGATGIRLGRLHRRLQRVGVTAGAAHSQAEETLSRARATWHGAGTAPILATIQRIRAFLTNEGADPESVELVAQRVLKIPLPQGGRRAVEQLLEEIQDALQLPESMDWALPSAQGLLQQARWAREGTERTQDNVLKTQGALTEAQNNIGRAERELRKTKQALKRLEAQTQEMALGLVQTTHDLDVGSTLDQLLGAADALQAQMSENKLKLRGAQEQAAQASDTAAHLGKELQTAKLQFSELQSGIDGLGDEVNGAKSRLQRIHAEARELLKKASRSRNRLEGLEKRFARNEQALGEKAAELRALESRALGLLEQLRQEASAHATC</sequence>
<evidence type="ECO:0000256" key="3">
    <source>
        <dbReference type="ARBA" id="ARBA00022530"/>
    </source>
</evidence>
<feature type="domain" description="Laminin EGF-like" evidence="15">
    <location>
        <begin position="1219"/>
        <end position="1266"/>
    </location>
</feature>
<evidence type="ECO:0000256" key="8">
    <source>
        <dbReference type="ARBA" id="ARBA00023054"/>
    </source>
</evidence>
<keyword evidence="5" id="KW-0677">Repeat</keyword>
<evidence type="ECO:0000256" key="7">
    <source>
        <dbReference type="ARBA" id="ARBA00022889"/>
    </source>
</evidence>
<feature type="domain" description="Laminin EGF-like" evidence="15">
    <location>
        <begin position="476"/>
        <end position="535"/>
    </location>
</feature>
<dbReference type="FunFam" id="2.10.25.10:FF:000209">
    <property type="entry name" value="Laminin subunit alpha 5"/>
    <property type="match status" value="1"/>
</dbReference>
<dbReference type="PROSITE" id="PS00022">
    <property type="entry name" value="EGF_1"/>
    <property type="match status" value="1"/>
</dbReference>
<dbReference type="FunFam" id="2.10.25.10:FF:000065">
    <property type="entry name" value="Laminin subunit beta 1"/>
    <property type="match status" value="1"/>
</dbReference>
<comment type="caution">
    <text evidence="12">Lacks conserved residue(s) required for the propagation of feature annotation.</text>
</comment>
<dbReference type="FunFam" id="2.10.25.10:FF:000130">
    <property type="entry name" value="Laminin subunit beta 1"/>
    <property type="match status" value="1"/>
</dbReference>
<dbReference type="InterPro" id="IPR013015">
    <property type="entry name" value="Laminin_IV_B"/>
</dbReference>
<dbReference type="GO" id="GO:0009887">
    <property type="term" value="P:animal organ morphogenesis"/>
    <property type="evidence" value="ECO:0007669"/>
    <property type="project" value="TreeGrafter"/>
</dbReference>
<protein>
    <recommendedName>
        <fullName evidence="20">Laminin subunit beta 2</fullName>
    </recommendedName>
</protein>
<feature type="disulfide bond" evidence="12">
    <location>
        <begin position="949"/>
        <end position="961"/>
    </location>
</feature>
<reference evidence="18" key="2">
    <citation type="submission" date="2025-08" db="UniProtKB">
        <authorList>
            <consortium name="Ensembl"/>
        </authorList>
    </citation>
    <scope>IDENTIFICATION</scope>
</reference>
<evidence type="ECO:0000256" key="10">
    <source>
        <dbReference type="ARBA" id="ARBA00023180"/>
    </source>
</evidence>
<feature type="domain" description="Laminin EGF-like" evidence="15">
    <location>
        <begin position="1045"/>
        <end position="1107"/>
    </location>
</feature>
<keyword evidence="6" id="KW-0084">Basement membrane</keyword>
<evidence type="ECO:0000259" key="16">
    <source>
        <dbReference type="PROSITE" id="PS51116"/>
    </source>
</evidence>
<dbReference type="SUPFAM" id="SSF57196">
    <property type="entry name" value="EGF/Laminin"/>
    <property type="match status" value="11"/>
</dbReference>
<dbReference type="FunFam" id="2.10.25.10:FF:000145">
    <property type="entry name" value="Laminin subunit beta 1"/>
    <property type="match status" value="1"/>
</dbReference>
<feature type="disulfide bond" evidence="12">
    <location>
        <begin position="571"/>
        <end position="585"/>
    </location>
</feature>
<feature type="domain" description="Laminin N-terminal" evidence="17">
    <location>
        <begin position="115"/>
        <end position="348"/>
    </location>
</feature>
<feature type="domain" description="Laminin EGF-like" evidence="15">
    <location>
        <begin position="413"/>
        <end position="475"/>
    </location>
</feature>
<dbReference type="GO" id="GO:0034446">
    <property type="term" value="P:substrate adhesion-dependent cell spreading"/>
    <property type="evidence" value="ECO:0007669"/>
    <property type="project" value="TreeGrafter"/>
</dbReference>
<dbReference type="FunFam" id="2.10.25.10:FF:000135">
    <property type="entry name" value="Laminin subunit beta 4"/>
    <property type="match status" value="2"/>
</dbReference>
<dbReference type="Pfam" id="PF00053">
    <property type="entry name" value="EGF_laminin"/>
    <property type="match status" value="11"/>
</dbReference>
<evidence type="ECO:0000256" key="9">
    <source>
        <dbReference type="ARBA" id="ARBA00023157"/>
    </source>
</evidence>
<dbReference type="InParanoid" id="A0A7N4PCZ2"/>
<dbReference type="GeneTree" id="ENSGT00940000156060"/>
<dbReference type="InterPro" id="IPR002049">
    <property type="entry name" value="LE_dom"/>
</dbReference>
<feature type="domain" description="Laminin EGF-like" evidence="15">
    <location>
        <begin position="1267"/>
        <end position="1313"/>
    </location>
</feature>
<evidence type="ECO:0000256" key="5">
    <source>
        <dbReference type="ARBA" id="ARBA00022737"/>
    </source>
</evidence>
<dbReference type="InterPro" id="IPR008211">
    <property type="entry name" value="Laminin_N"/>
</dbReference>
<dbReference type="FunFam" id="2.170.300.10:FF:000001">
    <property type="entry name" value="Laminin subunit beta-1"/>
    <property type="match status" value="1"/>
</dbReference>